<dbReference type="InterPro" id="IPR026444">
    <property type="entry name" value="Secre_tail"/>
</dbReference>
<dbReference type="KEGG" id="cprv:CYPRO_2917"/>
<keyword evidence="1" id="KW-0645">Protease</keyword>
<feature type="domain" description="Peptidase S8/S53" evidence="5">
    <location>
        <begin position="2"/>
        <end position="79"/>
    </location>
</feature>
<dbReference type="SUPFAM" id="SSF52743">
    <property type="entry name" value="Subtilisin-like"/>
    <property type="match status" value="1"/>
</dbReference>
<dbReference type="GO" id="GO:0006508">
    <property type="term" value="P:proteolysis"/>
    <property type="evidence" value="ECO:0007669"/>
    <property type="project" value="UniProtKB-KW"/>
</dbReference>
<dbReference type="SUPFAM" id="SSF51126">
    <property type="entry name" value="Pectin lyase-like"/>
    <property type="match status" value="1"/>
</dbReference>
<evidence type="ECO:0000256" key="4">
    <source>
        <dbReference type="PROSITE-ProRule" id="PRU01240"/>
    </source>
</evidence>
<organism evidence="7 8">
    <name type="scientific">Cyclonatronum proteinivorum</name>
    <dbReference type="NCBI Taxonomy" id="1457365"/>
    <lineage>
        <taxon>Bacteria</taxon>
        <taxon>Pseudomonadati</taxon>
        <taxon>Balneolota</taxon>
        <taxon>Balneolia</taxon>
        <taxon>Balneolales</taxon>
        <taxon>Cyclonatronaceae</taxon>
        <taxon>Cyclonatronum</taxon>
    </lineage>
</organism>
<dbReference type="Proteomes" id="UP000254808">
    <property type="component" value="Chromosome"/>
</dbReference>
<evidence type="ECO:0000256" key="2">
    <source>
        <dbReference type="ARBA" id="ARBA00022801"/>
    </source>
</evidence>
<dbReference type="Pfam" id="PF00082">
    <property type="entry name" value="Peptidase_S8"/>
    <property type="match status" value="1"/>
</dbReference>
<dbReference type="PROSITE" id="PS51892">
    <property type="entry name" value="SUBTILASE"/>
    <property type="match status" value="1"/>
</dbReference>
<dbReference type="EMBL" id="CP027806">
    <property type="protein sequence ID" value="AXJ02155.1"/>
    <property type="molecule type" value="Genomic_DNA"/>
</dbReference>
<name>A0A345UNV3_9BACT</name>
<gene>
    <name evidence="7" type="ORF">CYPRO_2917</name>
</gene>
<dbReference type="SUPFAM" id="SSF141086">
    <property type="entry name" value="Agglutinin HPA-like"/>
    <property type="match status" value="1"/>
</dbReference>
<evidence type="ECO:0000259" key="5">
    <source>
        <dbReference type="Pfam" id="PF00082"/>
    </source>
</evidence>
<keyword evidence="2" id="KW-0378">Hydrolase</keyword>
<dbReference type="OrthoDB" id="1523755at2"/>
<dbReference type="AlphaFoldDB" id="A0A345UNV3"/>
<feature type="domain" description="Secretion system C-terminal sorting" evidence="6">
    <location>
        <begin position="776"/>
        <end position="849"/>
    </location>
</feature>
<sequence length="854" mass="92925">MVAPGINYYTTSRNNAVRSFGGTSAAAPVVSGVAGLILSQSKDLELNLSNDDIRNVIRFTADTVDGMGGQNFTDEYGYGRVNAYEALKFISEPNVVERGSVTGGSSTMSMNNHTRTFYRGMGLLATGEYYNNKQYEVTGYVSFNEYFTEPPAVWIRDNDSNGWSNDSPNMQTPWFEITNITETGFNYRTYVYHIGSNSAGQSINAYHPVSPSNVTIEYTAIGPSIQSFLDYHFPHTTNVETGVYLGSTTIASGVTVTIPENNIMVIDGSLSRTGSTNAHLIVEGKLIVDQGTELDGIRLTIAPGGELHTRAGVTMDMRRGSIIVEGVADFSDGFTMQRGSLLVQPGALVTMVSPYLEVAKAQDFGLSATPSGIIHFQGKVTLNGGLATVEGGAPNRWQGIVVSGEDANGSLIHGLTVEQAQFGLFVSDTHIALQNIVVEAATFDGVLIENSQIDEISSVLLAENTRHGIQGNQAYIEYFFNNRFFENANHGIKLENTDIINSFLNRSCANQRFGIVANSGTYAALSHGAYGMNEGFSSSDSYQISVNGDSTFVDVSDSWWGFYPVTSLNEIAVYGDPGFVSWQPVESESNHEWQCGSGGGGGIYPDNLMLLPGSTPGDRLLAPSGVRTDRQRWLAYFNENPDAAIQLLYEVVDQQRLNSAGNEGSWEQLSLLGALIRKQRFHQAEAFGLSLLQTTDDVFKTAVMRRLFFMYLTGTSNAQGAQAMYEQLRQAGDEGASDGSFAVLMQNFLGSESSLSQHGSGSEQIDSALQVDLQNYPNPFNPISQIQYTLPAEAQVRIDVFNVMGQRVATLVNDRLRAGVHTATFDGSRLASGLYIARMQLNNQVYTRTMMLVK</sequence>
<protein>
    <submittedName>
        <fullName evidence="7">Por secretion system C-terminal sorting domain-containing protein</fullName>
    </submittedName>
</protein>
<dbReference type="InterPro" id="IPR000209">
    <property type="entry name" value="Peptidase_S8/S53_dom"/>
</dbReference>
<dbReference type="InterPro" id="IPR036852">
    <property type="entry name" value="Peptidase_S8/S53_dom_sf"/>
</dbReference>
<reference evidence="7 8" key="1">
    <citation type="submission" date="2018-03" db="EMBL/GenBank/DDBJ databases">
        <title>Phenotypic and genomic properties of Cyclonatronum proteinivorum gen. nov., sp. nov., a haloalkaliphilic bacteroidete from soda lakes possessing Na+-translocating rhodopsin.</title>
        <authorList>
            <person name="Toshchakov S.V."/>
            <person name="Korzhenkov A."/>
            <person name="Samarov N.I."/>
            <person name="Kublanov I.V."/>
            <person name="Muntyan M.S."/>
            <person name="Sorokin D.Y."/>
        </authorList>
    </citation>
    <scope>NUCLEOTIDE SEQUENCE [LARGE SCALE GENOMIC DNA]</scope>
    <source>
        <strain evidence="7 8">Omega</strain>
    </source>
</reference>
<comment type="similarity">
    <text evidence="4">Belongs to the peptidase S8 family.</text>
</comment>
<evidence type="ECO:0000313" key="7">
    <source>
        <dbReference type="EMBL" id="AXJ02155.1"/>
    </source>
</evidence>
<dbReference type="PROSITE" id="PS00138">
    <property type="entry name" value="SUBTILASE_SER"/>
    <property type="match status" value="1"/>
</dbReference>
<dbReference type="Pfam" id="PF18962">
    <property type="entry name" value="Por_Secre_tail"/>
    <property type="match status" value="1"/>
</dbReference>
<dbReference type="Gene3D" id="3.40.50.200">
    <property type="entry name" value="Peptidase S8/S53 domain"/>
    <property type="match status" value="1"/>
</dbReference>
<dbReference type="Gene3D" id="2.60.40.4070">
    <property type="match status" value="1"/>
</dbReference>
<evidence type="ECO:0000313" key="8">
    <source>
        <dbReference type="Proteomes" id="UP000254808"/>
    </source>
</evidence>
<accession>A0A345UNV3</accession>
<evidence type="ECO:0000256" key="3">
    <source>
        <dbReference type="ARBA" id="ARBA00022825"/>
    </source>
</evidence>
<proteinExistence type="inferred from homology"/>
<dbReference type="InterPro" id="IPR011050">
    <property type="entry name" value="Pectin_lyase_fold/virulence"/>
</dbReference>
<comment type="caution">
    <text evidence="4">Lacks conserved residue(s) required for the propagation of feature annotation.</text>
</comment>
<dbReference type="NCBIfam" id="TIGR04183">
    <property type="entry name" value="Por_Secre_tail"/>
    <property type="match status" value="1"/>
</dbReference>
<keyword evidence="3" id="KW-0720">Serine protease</keyword>
<dbReference type="InterPro" id="IPR023828">
    <property type="entry name" value="Peptidase_S8_Ser-AS"/>
</dbReference>
<keyword evidence="8" id="KW-1185">Reference proteome</keyword>
<evidence type="ECO:0000256" key="1">
    <source>
        <dbReference type="ARBA" id="ARBA00022670"/>
    </source>
</evidence>
<dbReference type="GO" id="GO:0004252">
    <property type="term" value="F:serine-type endopeptidase activity"/>
    <property type="evidence" value="ECO:0007669"/>
    <property type="project" value="InterPro"/>
</dbReference>
<dbReference type="InterPro" id="IPR037221">
    <property type="entry name" value="H-type_lectin_dom_sf"/>
</dbReference>
<evidence type="ECO:0000259" key="6">
    <source>
        <dbReference type="Pfam" id="PF18962"/>
    </source>
</evidence>